<feature type="non-terminal residue" evidence="2">
    <location>
        <position position="192"/>
    </location>
</feature>
<name>A0A6J4LUU0_9GAMM</name>
<feature type="non-terminal residue" evidence="2">
    <location>
        <position position="1"/>
    </location>
</feature>
<sequence length="192" mass="20360">VPQHASGRAPEPAQRHRRRRPGPFALGRSRPRGRIHAGRARGPGVLAGLPLRADADHPAGPSAGAQGRTAAGGSFTVRTDPAAATPDHLSHGRPRVPEEPRALYGRARSRRLGGHQAVRGNGPGDQHRHRDLPDRGRPRAAVGALAGGVLSVTQLRRGCAKGQVPLAARTRVLRPGPARRVYAVRGWALRTL</sequence>
<feature type="compositionally biased region" description="Basic and acidic residues" evidence="1">
    <location>
        <begin position="125"/>
        <end position="135"/>
    </location>
</feature>
<feature type="compositionally biased region" description="Basic residues" evidence="1">
    <location>
        <begin position="29"/>
        <end position="39"/>
    </location>
</feature>
<dbReference type="EMBL" id="CADCUA010000513">
    <property type="protein sequence ID" value="CAA9340549.1"/>
    <property type="molecule type" value="Genomic_DNA"/>
</dbReference>
<feature type="region of interest" description="Disordered" evidence="1">
    <location>
        <begin position="114"/>
        <end position="135"/>
    </location>
</feature>
<evidence type="ECO:0000313" key="2">
    <source>
        <dbReference type="EMBL" id="CAA9340549.1"/>
    </source>
</evidence>
<feature type="region of interest" description="Disordered" evidence="1">
    <location>
        <begin position="1"/>
        <end position="101"/>
    </location>
</feature>
<organism evidence="2">
    <name type="scientific">uncultured Lysobacter sp</name>
    <dbReference type="NCBI Taxonomy" id="271060"/>
    <lineage>
        <taxon>Bacteria</taxon>
        <taxon>Pseudomonadati</taxon>
        <taxon>Pseudomonadota</taxon>
        <taxon>Gammaproteobacteria</taxon>
        <taxon>Lysobacterales</taxon>
        <taxon>Lysobacteraceae</taxon>
        <taxon>Lysobacter</taxon>
        <taxon>environmental samples</taxon>
    </lineage>
</organism>
<dbReference type="AlphaFoldDB" id="A0A6J4LUU0"/>
<reference evidence="2" key="1">
    <citation type="submission" date="2020-02" db="EMBL/GenBank/DDBJ databases">
        <authorList>
            <person name="Meier V. D."/>
        </authorList>
    </citation>
    <scope>NUCLEOTIDE SEQUENCE</scope>
    <source>
        <strain evidence="2">AVDCRST_MAG71</strain>
    </source>
</reference>
<proteinExistence type="predicted"/>
<protein>
    <submittedName>
        <fullName evidence="2">Transcriptional regulator, LysR family</fullName>
    </submittedName>
</protein>
<accession>A0A6J4LUU0</accession>
<evidence type="ECO:0000256" key="1">
    <source>
        <dbReference type="SAM" id="MobiDB-lite"/>
    </source>
</evidence>
<gene>
    <name evidence="2" type="ORF">AVDCRST_MAG71-2228</name>
</gene>